<dbReference type="SUPFAM" id="SSF51126">
    <property type="entry name" value="Pectin lyase-like"/>
    <property type="match status" value="2"/>
</dbReference>
<dbReference type="AlphaFoldDB" id="A0A3S0PN00"/>
<keyword evidence="4" id="KW-1185">Reference proteome</keyword>
<dbReference type="InterPro" id="IPR011050">
    <property type="entry name" value="Pectin_lyase_fold/virulence"/>
</dbReference>
<dbReference type="SUPFAM" id="SSF103515">
    <property type="entry name" value="Autotransporter"/>
    <property type="match status" value="1"/>
</dbReference>
<dbReference type="InterPro" id="IPR036709">
    <property type="entry name" value="Autotransporte_beta_dom_sf"/>
</dbReference>
<accession>A0A3S0PN00</accession>
<organism evidence="3 4">
    <name type="scientific">Dyella choica</name>
    <dbReference type="NCBI Taxonomy" id="1927959"/>
    <lineage>
        <taxon>Bacteria</taxon>
        <taxon>Pseudomonadati</taxon>
        <taxon>Pseudomonadota</taxon>
        <taxon>Gammaproteobacteria</taxon>
        <taxon>Lysobacterales</taxon>
        <taxon>Rhodanobacteraceae</taxon>
        <taxon>Dyella</taxon>
    </lineage>
</organism>
<dbReference type="Gene3D" id="2.160.20.20">
    <property type="match status" value="1"/>
</dbReference>
<evidence type="ECO:0000256" key="1">
    <source>
        <dbReference type="ARBA" id="ARBA00022729"/>
    </source>
</evidence>
<dbReference type="InterPro" id="IPR012332">
    <property type="entry name" value="Autotransporter_pectin_lyase_C"/>
</dbReference>
<evidence type="ECO:0000313" key="3">
    <source>
        <dbReference type="EMBL" id="RUL74527.1"/>
    </source>
</evidence>
<dbReference type="EMBL" id="RYYV01000009">
    <property type="protein sequence ID" value="RUL74527.1"/>
    <property type="molecule type" value="Genomic_DNA"/>
</dbReference>
<dbReference type="PROSITE" id="PS51208">
    <property type="entry name" value="AUTOTRANSPORTER"/>
    <property type="match status" value="1"/>
</dbReference>
<dbReference type="GO" id="GO:0019867">
    <property type="term" value="C:outer membrane"/>
    <property type="evidence" value="ECO:0007669"/>
    <property type="project" value="InterPro"/>
</dbReference>
<name>A0A3S0PN00_9GAMM</name>
<gene>
    <name evidence="3" type="ORF">EKH80_13680</name>
</gene>
<dbReference type="InterPro" id="IPR005546">
    <property type="entry name" value="Autotransporte_beta"/>
</dbReference>
<dbReference type="Pfam" id="PF12951">
    <property type="entry name" value="PATR"/>
    <property type="match status" value="3"/>
</dbReference>
<dbReference type="SMART" id="SM00869">
    <property type="entry name" value="Autotransporter"/>
    <property type="match status" value="1"/>
</dbReference>
<dbReference type="InterPro" id="IPR013425">
    <property type="entry name" value="Autotrns_rpt"/>
</dbReference>
<comment type="caution">
    <text evidence="3">The sequence shown here is derived from an EMBL/GenBank/DDBJ whole genome shotgun (WGS) entry which is preliminary data.</text>
</comment>
<proteinExistence type="predicted"/>
<dbReference type="Gene3D" id="2.40.128.130">
    <property type="entry name" value="Autotransporter beta-domain"/>
    <property type="match status" value="1"/>
</dbReference>
<dbReference type="Proteomes" id="UP000274358">
    <property type="component" value="Unassembled WGS sequence"/>
</dbReference>
<dbReference type="NCBIfam" id="TIGR02601">
    <property type="entry name" value="autotrns_rpt"/>
    <property type="match status" value="2"/>
</dbReference>
<evidence type="ECO:0000313" key="4">
    <source>
        <dbReference type="Proteomes" id="UP000274358"/>
    </source>
</evidence>
<protein>
    <submittedName>
        <fullName evidence="3">Autotransporter domain-containing protein</fullName>
    </submittedName>
</protein>
<dbReference type="InterPro" id="IPR006315">
    <property type="entry name" value="OM_autotransptr_brl_dom"/>
</dbReference>
<dbReference type="Pfam" id="PF03797">
    <property type="entry name" value="Autotransporter"/>
    <property type="match status" value="1"/>
</dbReference>
<feature type="domain" description="Autotransporter" evidence="2">
    <location>
        <begin position="636"/>
        <end position="909"/>
    </location>
</feature>
<evidence type="ECO:0000259" key="2">
    <source>
        <dbReference type="PROSITE" id="PS51208"/>
    </source>
</evidence>
<keyword evidence="1" id="KW-0732">Signal</keyword>
<dbReference type="NCBIfam" id="TIGR01414">
    <property type="entry name" value="autotrans_barl"/>
    <property type="match status" value="1"/>
</dbReference>
<sequence>MDAVTHKHPIASNPIFCLGQLNGDICNVRSRSSMGSTKIAASSNPRKCALAIACGAALLAAALSPPASAGATSNAVNVWNGNGQAMPGPPSNNPEFFDNFPGTPGGGGGIWTMTSPNWTNYALTVHGPMSPQPGVAGFYEFGGTVQVDNSAGKVTVTGINFISPINYSITGDPVALAANNGAMPIISVGNGLTIGVGYHVQIDSVLTGNAGLEKIDEGKLILTANNTYTGGTIIAGGTLKIGNGGTTGSVLGNININKYGELWIDRSDSFALSNTLSGVGSVTQAGTGTLTLTGNNSAYNGNIFIQSGALAVTDPTQVGSAGISLLGGALQLTGNFTLPTPIAVAESGQIDVASNSVVTFGHGLFAGANLLKTGAGTLTIAGQSYQDAPVEVAAGTLNITSDFGHTLNAPDGSPITGSYTITVDNGATLVADSNIQGVAVHSGGTLSPGIDGTGTIKITGDLSLSAGSTYNLAANASGQSGLVQVSGTASVQGSSVTVNAIGSSWMPSTHYTILSAKSINGAFGSVSSNLPLLSPALSYDANDVYLTLTPNIVEFESFAVTGNQNQTASALTASPNSLVYDALLPLTANQVRTAFTELTGDSLASAHAAILEDSYFVRNAINDHLLRTGSTGQIEQSDNDSSVWASLWGHDGNQDSDGNAARMRVNGSGLLVGADRNLDAWRIGAVVGSGELSSRNSGGEGDTHSTNKTFGLYAGTALDAWQFQGGVAHSWYTTRSHRYINVIGLQGATDANSSNGITQAYFDAGYRFMFSQGSLSPYTDLARVWMHQGAIRENGSAALNVQAADVGVNYGTLGLRGVYEPTANLQLHAAVGYQHAMGDLRTIDKQSFISGGNVDFTVAGLPVTKNASVVDLGVRFALSRRLDIEAGYHGQFSNHVTDSGARLSLNMKL</sequence>
<reference evidence="3 4" key="1">
    <citation type="submission" date="2018-12" db="EMBL/GenBank/DDBJ databases">
        <title>Dyella dinghuensis sp. nov. DHOA06 and Dyella choica sp. nov. 4M-K27, isolated from forest soil.</title>
        <authorList>
            <person name="Qiu L.-H."/>
            <person name="Gao Z.-H."/>
        </authorList>
    </citation>
    <scope>NUCLEOTIDE SEQUENCE [LARGE SCALE GENOMIC DNA]</scope>
    <source>
        <strain evidence="3 4">4M-K27</strain>
    </source>
</reference>